<evidence type="ECO:0000313" key="2">
    <source>
        <dbReference type="EMBL" id="BDS10262.1"/>
    </source>
</evidence>
<evidence type="ECO:0000256" key="1">
    <source>
        <dbReference type="SAM" id="SignalP"/>
    </source>
</evidence>
<dbReference type="AlphaFoldDB" id="A0A915YBX5"/>
<organism evidence="2 3">
    <name type="scientific">Aureispira anguillae</name>
    <dbReference type="NCBI Taxonomy" id="2864201"/>
    <lineage>
        <taxon>Bacteria</taxon>
        <taxon>Pseudomonadati</taxon>
        <taxon>Bacteroidota</taxon>
        <taxon>Saprospiria</taxon>
        <taxon>Saprospirales</taxon>
        <taxon>Saprospiraceae</taxon>
        <taxon>Aureispira</taxon>
    </lineage>
</organism>
<protein>
    <recommendedName>
        <fullName evidence="4">Lipoprotein</fullName>
    </recommendedName>
</protein>
<feature type="chain" id="PRO_5036837037" description="Lipoprotein" evidence="1">
    <location>
        <begin position="24"/>
        <end position="139"/>
    </location>
</feature>
<feature type="signal peptide" evidence="1">
    <location>
        <begin position="1"/>
        <end position="23"/>
    </location>
</feature>
<accession>A0A915YBX5</accession>
<dbReference type="PROSITE" id="PS51257">
    <property type="entry name" value="PROKAR_LIPOPROTEIN"/>
    <property type="match status" value="1"/>
</dbReference>
<dbReference type="KEGG" id="aup:AsAng_0009700"/>
<evidence type="ECO:0000313" key="3">
    <source>
        <dbReference type="Proteomes" id="UP001060919"/>
    </source>
</evidence>
<reference evidence="2" key="1">
    <citation type="submission" date="2022-09" db="EMBL/GenBank/DDBJ databases">
        <title>Aureispira anguillicida sp. nov., isolated from Leptocephalus of Japanese eel Anguilla japonica.</title>
        <authorList>
            <person name="Yuasa K."/>
            <person name="Mekata T."/>
            <person name="Ikunari K."/>
        </authorList>
    </citation>
    <scope>NUCLEOTIDE SEQUENCE</scope>
    <source>
        <strain evidence="2">EL160426</strain>
    </source>
</reference>
<name>A0A915YBX5_9BACT</name>
<gene>
    <name evidence="2" type="ORF">AsAng_0009700</name>
</gene>
<dbReference type="Proteomes" id="UP001060919">
    <property type="component" value="Chromosome"/>
</dbReference>
<evidence type="ECO:0008006" key="4">
    <source>
        <dbReference type="Google" id="ProtNLM"/>
    </source>
</evidence>
<proteinExistence type="predicted"/>
<dbReference type="EMBL" id="AP026867">
    <property type="protein sequence ID" value="BDS10262.1"/>
    <property type="molecule type" value="Genomic_DNA"/>
</dbReference>
<dbReference type="RefSeq" id="WP_264791589.1">
    <property type="nucleotide sequence ID" value="NZ_AP026867.1"/>
</dbReference>
<keyword evidence="1" id="KW-0732">Signal</keyword>
<sequence>MKSILLFISFCLFLLSSCRSYHTQTYQLHLEVYDAKTKANLQHVSIGYYHKGKEQQVTYKIQDHTDQQGKVIVAAQQVSPKQKSYPPRVPDFWNMPTVLHKEGYAPYYIQIDSSFLAQIAAQDPKKTIYMDSIFLKPLE</sequence>
<keyword evidence="3" id="KW-1185">Reference proteome</keyword>